<dbReference type="Gene3D" id="3.80.10.10">
    <property type="entry name" value="Ribonuclease Inhibitor"/>
    <property type="match status" value="2"/>
</dbReference>
<sequence>MEPMKATTEVGHSFGFEQIPTSVESFKNSHSLLTLYLSDNLLKSSVVFHWFFNFTTNLQSFSLYNNLIEGPIPYEFRKVMNSLEALSLGKNKLKGEIPTSLGNICTLKILYLETRLIRQRKWANQNGDDGSVGVAKGCPNLLELMLIGVNPTKVSLEMLASNCQNLERLALCGSDSVDDPEISCITAKCVTLKKLCIKSCPVLD</sequence>
<gene>
    <name evidence="1" type="ORF">V8G54_005830</name>
</gene>
<dbReference type="InterPro" id="IPR001611">
    <property type="entry name" value="Leu-rich_rpt"/>
</dbReference>
<name>A0AAQ3NZB5_VIGMU</name>
<protein>
    <submittedName>
        <fullName evidence="1">Uncharacterized protein</fullName>
    </submittedName>
</protein>
<dbReference type="SUPFAM" id="SSF52047">
    <property type="entry name" value="RNI-like"/>
    <property type="match status" value="1"/>
</dbReference>
<dbReference type="InterPro" id="IPR032675">
    <property type="entry name" value="LRR_dom_sf"/>
</dbReference>
<reference evidence="1 2" key="1">
    <citation type="journal article" date="2023" name="Life. Sci Alliance">
        <title>Evolutionary insights into 3D genome organization and epigenetic landscape of Vigna mungo.</title>
        <authorList>
            <person name="Junaid A."/>
            <person name="Singh B."/>
            <person name="Bhatia S."/>
        </authorList>
    </citation>
    <scope>NUCLEOTIDE SEQUENCE [LARGE SCALE GENOMIC DNA]</scope>
    <source>
        <strain evidence="1">Urdbean</strain>
    </source>
</reference>
<dbReference type="AlphaFoldDB" id="A0AAQ3NZB5"/>
<dbReference type="Pfam" id="PF00560">
    <property type="entry name" value="LRR_1"/>
    <property type="match status" value="2"/>
</dbReference>
<organism evidence="1 2">
    <name type="scientific">Vigna mungo</name>
    <name type="common">Black gram</name>
    <name type="synonym">Phaseolus mungo</name>
    <dbReference type="NCBI Taxonomy" id="3915"/>
    <lineage>
        <taxon>Eukaryota</taxon>
        <taxon>Viridiplantae</taxon>
        <taxon>Streptophyta</taxon>
        <taxon>Embryophyta</taxon>
        <taxon>Tracheophyta</taxon>
        <taxon>Spermatophyta</taxon>
        <taxon>Magnoliopsida</taxon>
        <taxon>eudicotyledons</taxon>
        <taxon>Gunneridae</taxon>
        <taxon>Pentapetalae</taxon>
        <taxon>rosids</taxon>
        <taxon>fabids</taxon>
        <taxon>Fabales</taxon>
        <taxon>Fabaceae</taxon>
        <taxon>Papilionoideae</taxon>
        <taxon>50 kb inversion clade</taxon>
        <taxon>NPAAA clade</taxon>
        <taxon>indigoferoid/millettioid clade</taxon>
        <taxon>Phaseoleae</taxon>
        <taxon>Vigna</taxon>
    </lineage>
</organism>
<dbReference type="GO" id="GO:0019005">
    <property type="term" value="C:SCF ubiquitin ligase complex"/>
    <property type="evidence" value="ECO:0007669"/>
    <property type="project" value="TreeGrafter"/>
</dbReference>
<evidence type="ECO:0000313" key="2">
    <source>
        <dbReference type="Proteomes" id="UP001374535"/>
    </source>
</evidence>
<proteinExistence type="predicted"/>
<dbReference type="EMBL" id="CP144699">
    <property type="protein sequence ID" value="WVZ18508.1"/>
    <property type="molecule type" value="Genomic_DNA"/>
</dbReference>
<dbReference type="GO" id="GO:0031146">
    <property type="term" value="P:SCF-dependent proteasomal ubiquitin-dependent protein catabolic process"/>
    <property type="evidence" value="ECO:0007669"/>
    <property type="project" value="TreeGrafter"/>
</dbReference>
<accession>A0AAQ3NZB5</accession>
<keyword evidence="2" id="KW-1185">Reference proteome</keyword>
<dbReference type="PANTHER" id="PTHR13318:SF92">
    <property type="entry name" value="F-BOX_LRR-REPEAT PROTEIN 8-RELATED"/>
    <property type="match status" value="1"/>
</dbReference>
<dbReference type="Proteomes" id="UP001374535">
    <property type="component" value="Chromosome 2"/>
</dbReference>
<evidence type="ECO:0000313" key="1">
    <source>
        <dbReference type="EMBL" id="WVZ18508.1"/>
    </source>
</evidence>
<dbReference type="PANTHER" id="PTHR13318">
    <property type="entry name" value="PARTNER OF PAIRED, ISOFORM B-RELATED"/>
    <property type="match status" value="1"/>
</dbReference>